<gene>
    <name evidence="3" type="ORF">UAU_01875</name>
    <name evidence="2" type="ORF">UAU_03686</name>
</gene>
<evidence type="ECO:0000313" key="3">
    <source>
        <dbReference type="EMBL" id="EOH94140.1"/>
    </source>
</evidence>
<proteinExistence type="predicted"/>
<evidence type="ECO:0000259" key="1">
    <source>
        <dbReference type="PROSITE" id="PS50878"/>
    </source>
</evidence>
<dbReference type="OrthoDB" id="9793236at2"/>
<dbReference type="InterPro" id="IPR051083">
    <property type="entry name" value="GrpII_Intron_Splice-Mob/Def"/>
</dbReference>
<dbReference type="CDD" id="cd01651">
    <property type="entry name" value="RT_G2_intron"/>
    <property type="match status" value="1"/>
</dbReference>
<feature type="domain" description="Reverse transcriptase" evidence="1">
    <location>
        <begin position="87"/>
        <end position="344"/>
    </location>
</feature>
<dbReference type="AlphaFoldDB" id="R2Q3K1"/>
<dbReference type="InterPro" id="IPR003615">
    <property type="entry name" value="HNH_nuc"/>
</dbReference>
<accession>R2Q3K1</accession>
<name>R2Q3K1_9ENTE</name>
<organism evidence="2 4">
    <name type="scientific">Enterococcus pallens ATCC BAA-351</name>
    <dbReference type="NCBI Taxonomy" id="1158607"/>
    <lineage>
        <taxon>Bacteria</taxon>
        <taxon>Bacillati</taxon>
        <taxon>Bacillota</taxon>
        <taxon>Bacilli</taxon>
        <taxon>Lactobacillales</taxon>
        <taxon>Enterococcaceae</taxon>
        <taxon>Enterococcus</taxon>
    </lineage>
</organism>
<dbReference type="EMBL" id="AJAQ01000015">
    <property type="protein sequence ID" value="EOH94140.1"/>
    <property type="molecule type" value="Genomic_DNA"/>
</dbReference>
<dbReference type="PATRIC" id="fig|1158607.3.peg.1842"/>
<evidence type="ECO:0000313" key="2">
    <source>
        <dbReference type="EMBL" id="EOH91147.1"/>
    </source>
</evidence>
<dbReference type="CDD" id="cd00085">
    <property type="entry name" value="HNHc"/>
    <property type="match status" value="1"/>
</dbReference>
<dbReference type="STRING" id="160454.RV10_GL000566"/>
<protein>
    <recommendedName>
        <fullName evidence="1">Reverse transcriptase domain-containing protein</fullName>
    </recommendedName>
</protein>
<sequence>MKIEETALKDKKLRNNEYYGVQSIYDDLYQRGFKNQKFHSLMKLIMSKENLLLAYRNIKRNKGSFTPSCDFKTIRDIGNLSEPQYLEKMKRKLENYNPSVVRRKEIPKPNGKMRPLGIPSIWDRLIQQSILQVLEPIAEAHFSERSYGFRPNRSAENAIAECATQVNVAQRFYVVDIDIKGFFDEVNHSKLMKQLWSMGIRDKSLLVIIRKILKAPLKLENGDIIHPDKGTPQGGILSPLLANINLNEFDKWIESQWDEFPSHKVYSRKSSKLSALNNTKLKRMHLVRYADDFKIFTNNRSSAEKIFQSTQKWLKTRLRLSISEEKSKITNLKRNSSEFLGFEIKAVKKRRKHIARTRMSQKAIEKTYRELNQQIKKIQKSPQSSKTLQEIYRYNSIVIGKHNYYRIATQVFRCLRDMQYPLVTKMYNRFPKATNSDGKIINTNGFTRHGKYSGKDKGLRPYLKSKNINYLMKYPIISISCVKTKKAMAKEKVVNKYTSEGRNKIHKSLQNVSEVELRWLRNHPIKGERGTVELNDNRIALYISQKGKCSVTGNLLKDNEWHCHHKVLWSRTRDDSYNNLTLVLKEVHQIIHANQILTIQRLITKLNLDKTQLEKVNQLRILAEKKAIKI</sequence>
<evidence type="ECO:0000313" key="4">
    <source>
        <dbReference type="Proteomes" id="UP000013782"/>
    </source>
</evidence>
<dbReference type="eggNOG" id="COG3344">
    <property type="taxonomic scope" value="Bacteria"/>
</dbReference>
<comment type="caution">
    <text evidence="2">The sequence shown here is derived from an EMBL/GenBank/DDBJ whole genome shotgun (WGS) entry which is preliminary data.</text>
</comment>
<dbReference type="PROSITE" id="PS50878">
    <property type="entry name" value="RT_POL"/>
    <property type="match status" value="1"/>
</dbReference>
<dbReference type="EMBL" id="AJAQ01000035">
    <property type="protein sequence ID" value="EOH91147.1"/>
    <property type="molecule type" value="Genomic_DNA"/>
</dbReference>
<dbReference type="InterPro" id="IPR030931">
    <property type="entry name" value="Group_II_RT_mat"/>
</dbReference>
<dbReference type="PANTHER" id="PTHR34047">
    <property type="entry name" value="NUCLEAR INTRON MATURASE 1, MITOCHONDRIAL-RELATED"/>
    <property type="match status" value="1"/>
</dbReference>
<dbReference type="HOGENOM" id="CLU_013584_14_3_9"/>
<keyword evidence="4" id="KW-1185">Reference proteome</keyword>
<dbReference type="Proteomes" id="UP000013782">
    <property type="component" value="Unassembled WGS sequence"/>
</dbReference>
<dbReference type="Pfam" id="PF00078">
    <property type="entry name" value="RVT_1"/>
    <property type="match status" value="1"/>
</dbReference>
<dbReference type="InterPro" id="IPR043502">
    <property type="entry name" value="DNA/RNA_pol_sf"/>
</dbReference>
<dbReference type="SUPFAM" id="SSF56672">
    <property type="entry name" value="DNA/RNA polymerases"/>
    <property type="match status" value="1"/>
</dbReference>
<dbReference type="InterPro" id="IPR000477">
    <property type="entry name" value="RT_dom"/>
</dbReference>
<dbReference type="Gene3D" id="1.10.30.50">
    <property type="match status" value="1"/>
</dbReference>
<reference evidence="2 4" key="1">
    <citation type="submission" date="2013-02" db="EMBL/GenBank/DDBJ databases">
        <title>The Genome Sequence of Enterococcus pallens BAA-351.</title>
        <authorList>
            <consortium name="The Broad Institute Genome Sequencing Platform"/>
            <consortium name="The Broad Institute Genome Sequencing Center for Infectious Disease"/>
            <person name="Earl A.M."/>
            <person name="Gilmore M.S."/>
            <person name="Lebreton F."/>
            <person name="Walker B."/>
            <person name="Young S.K."/>
            <person name="Zeng Q."/>
            <person name="Gargeya S."/>
            <person name="Fitzgerald M."/>
            <person name="Haas B."/>
            <person name="Abouelleil A."/>
            <person name="Alvarado L."/>
            <person name="Arachchi H.M."/>
            <person name="Berlin A.M."/>
            <person name="Chapman S.B."/>
            <person name="Dewar J."/>
            <person name="Goldberg J."/>
            <person name="Griggs A."/>
            <person name="Gujja S."/>
            <person name="Hansen M."/>
            <person name="Howarth C."/>
            <person name="Imamovic A."/>
            <person name="Larimer J."/>
            <person name="McCowan C."/>
            <person name="Murphy C."/>
            <person name="Neiman D."/>
            <person name="Pearson M."/>
            <person name="Priest M."/>
            <person name="Roberts A."/>
            <person name="Saif S."/>
            <person name="Shea T."/>
            <person name="Sisk P."/>
            <person name="Sykes S."/>
            <person name="Wortman J."/>
            <person name="Nusbaum C."/>
            <person name="Birren B."/>
        </authorList>
    </citation>
    <scope>NUCLEOTIDE SEQUENCE [LARGE SCALE GENOMIC DNA]</scope>
    <source>
        <strain evidence="2 4">ATCC BAA-351</strain>
    </source>
</reference>
<dbReference type="NCBIfam" id="TIGR04416">
    <property type="entry name" value="group_II_RT_mat"/>
    <property type="match status" value="1"/>
</dbReference>
<dbReference type="RefSeq" id="WP_010756869.1">
    <property type="nucleotide sequence ID" value="NZ_ASWD01000001.1"/>
</dbReference>
<dbReference type="PANTHER" id="PTHR34047:SF8">
    <property type="entry name" value="PROTEIN YKFC"/>
    <property type="match status" value="1"/>
</dbReference>